<dbReference type="STRING" id="389348.PNK_0553"/>
<dbReference type="AlphaFoldDB" id="A0A0U5JE69"/>
<dbReference type="KEGG" id="pnl:PNK_0553"/>
<evidence type="ECO:0000256" key="1">
    <source>
        <dbReference type="SAM" id="MobiDB-lite"/>
    </source>
</evidence>
<feature type="compositionally biased region" description="Polar residues" evidence="1">
    <location>
        <begin position="1"/>
        <end position="10"/>
    </location>
</feature>
<evidence type="ECO:0000313" key="2">
    <source>
        <dbReference type="EMBL" id="CUI16181.1"/>
    </source>
</evidence>
<reference evidence="3" key="1">
    <citation type="submission" date="2015-09" db="EMBL/GenBank/DDBJ databases">
        <authorList>
            <person name="Bertelli C."/>
        </authorList>
    </citation>
    <scope>NUCLEOTIDE SEQUENCE [LARGE SCALE GENOMIC DNA]</scope>
    <source>
        <strain evidence="3">KNic</strain>
    </source>
</reference>
<proteinExistence type="predicted"/>
<dbReference type="PATRIC" id="fig|389348.3.peg.609"/>
<evidence type="ECO:0000313" key="3">
    <source>
        <dbReference type="Proteomes" id="UP000069902"/>
    </source>
</evidence>
<protein>
    <submittedName>
        <fullName evidence="2">Uncharacterized protein</fullName>
    </submittedName>
</protein>
<dbReference type="InParanoid" id="A0A0U5JE69"/>
<dbReference type="RefSeq" id="WP_059060152.1">
    <property type="nucleotide sequence ID" value="NZ_LN879502.1"/>
</dbReference>
<keyword evidence="3" id="KW-1185">Reference proteome</keyword>
<dbReference type="SUPFAM" id="SSF53474">
    <property type="entry name" value="alpha/beta-Hydrolases"/>
    <property type="match status" value="1"/>
</dbReference>
<dbReference type="Proteomes" id="UP000069902">
    <property type="component" value="Chromosome cPNK"/>
</dbReference>
<feature type="region of interest" description="Disordered" evidence="1">
    <location>
        <begin position="1"/>
        <end position="23"/>
    </location>
</feature>
<organism evidence="2 3">
    <name type="scientific">Candidatus Protochlamydia naegleriophila</name>
    <dbReference type="NCBI Taxonomy" id="389348"/>
    <lineage>
        <taxon>Bacteria</taxon>
        <taxon>Pseudomonadati</taxon>
        <taxon>Chlamydiota</taxon>
        <taxon>Chlamydiia</taxon>
        <taxon>Parachlamydiales</taxon>
        <taxon>Parachlamydiaceae</taxon>
        <taxon>Candidatus Protochlamydia</taxon>
    </lineage>
</organism>
<dbReference type="InterPro" id="IPR029058">
    <property type="entry name" value="AB_hydrolase_fold"/>
</dbReference>
<accession>A0A0U5JE69</accession>
<gene>
    <name evidence="2" type="ORF">PNK_0553</name>
</gene>
<dbReference type="Gene3D" id="3.40.50.1820">
    <property type="entry name" value="alpha/beta hydrolase"/>
    <property type="match status" value="1"/>
</dbReference>
<dbReference type="EMBL" id="LN879502">
    <property type="protein sequence ID" value="CUI16181.1"/>
    <property type="molecule type" value="Genomic_DNA"/>
</dbReference>
<sequence length="257" mass="28681">MTTPRPNSILNPPHKGPPIYYRGPDLSEGPKPTVLFFALSAHSSLYEDPFNQPVLAWIDQGIRVFSWDLPHHGPGLNHHEAMHHWAEDFSHNPLFVADFIDICTHHVQYLIDQGHVEPDSLTVAGLSRGGFIATHLAAQDKRIATVLGFAPMTQAPHVEEFQYIVPANQEAVSLIHLVDRLTHIRLRFYIGNHDKRVSTNACYAFIHALTEKVYTSGVRSPAVELIIYPSIGFKGHGTPPAIFQAGAEWLKAQLNNL</sequence>
<name>A0A0U5JE69_9BACT</name>